<protein>
    <submittedName>
        <fullName evidence="3">Uncharacterized protein</fullName>
    </submittedName>
</protein>
<evidence type="ECO:0000256" key="1">
    <source>
        <dbReference type="SAM" id="MobiDB-lite"/>
    </source>
</evidence>
<keyword evidence="2" id="KW-0472">Membrane</keyword>
<gene>
    <name evidence="3" type="ORF">A5481_10250</name>
</gene>
<feature type="region of interest" description="Disordered" evidence="1">
    <location>
        <begin position="54"/>
        <end position="75"/>
    </location>
</feature>
<sequence>MSVLRKLAFVHRHLWRRDATYRVAFVIGPPPLLGAAVAAAAWFAVQAPALQAPPSQAPSWAVPQASPPPAADGPARVAAPVAALPAARPDGGVEGHRPGWQGSIHAIAVAPTFDVDIRPASLARFSVDHPGLDMAEILAAGGPTGQGLYVGVGDGLLVVRHAGTYALSLRYERATSRPASCLGRMVFAGRRLVSEVSVALTEADPRSFEPVPFVLQPGLYPVTVAFGCWRDGRAVEDGRASVLLRRPGEAAAQPLRADELVRPAP</sequence>
<dbReference type="Proteomes" id="UP000078316">
    <property type="component" value="Unassembled WGS sequence"/>
</dbReference>
<dbReference type="OrthoDB" id="8445772at2"/>
<accession>A0A179SBQ6</accession>
<dbReference type="AlphaFoldDB" id="A0A179SBQ6"/>
<reference evidence="3 4" key="1">
    <citation type="submission" date="2016-04" db="EMBL/GenBank/DDBJ databases">
        <authorList>
            <person name="Evans L.H."/>
            <person name="Alamgir A."/>
            <person name="Owens N."/>
            <person name="Weber N.D."/>
            <person name="Virtaneva K."/>
            <person name="Barbian K."/>
            <person name="Babar A."/>
            <person name="Rosenke K."/>
        </authorList>
    </citation>
    <scope>NUCLEOTIDE SEQUENCE [LARGE SCALE GENOMIC DNA]</scope>
    <source>
        <strain evidence="3 4">PMB02</strain>
    </source>
</reference>
<dbReference type="EMBL" id="LWHQ01000017">
    <property type="protein sequence ID" value="OAS25286.1"/>
    <property type="molecule type" value="Genomic_DNA"/>
</dbReference>
<name>A0A179SBQ6_9HYPH</name>
<organism evidence="3 4">
    <name type="scientific">Methylobacterium platani</name>
    <dbReference type="NCBI Taxonomy" id="427683"/>
    <lineage>
        <taxon>Bacteria</taxon>
        <taxon>Pseudomonadati</taxon>
        <taxon>Pseudomonadota</taxon>
        <taxon>Alphaproteobacteria</taxon>
        <taxon>Hyphomicrobiales</taxon>
        <taxon>Methylobacteriaceae</taxon>
        <taxon>Methylobacterium</taxon>
    </lineage>
</organism>
<evidence type="ECO:0000256" key="2">
    <source>
        <dbReference type="SAM" id="Phobius"/>
    </source>
</evidence>
<keyword evidence="2" id="KW-0812">Transmembrane</keyword>
<evidence type="ECO:0000313" key="4">
    <source>
        <dbReference type="Proteomes" id="UP000078316"/>
    </source>
</evidence>
<feature type="compositionally biased region" description="Low complexity" evidence="1">
    <location>
        <begin position="54"/>
        <end position="64"/>
    </location>
</feature>
<dbReference type="RefSeq" id="WP_064503931.1">
    <property type="nucleotide sequence ID" value="NZ_LWHQ01000017.1"/>
</dbReference>
<comment type="caution">
    <text evidence="3">The sequence shown here is derived from an EMBL/GenBank/DDBJ whole genome shotgun (WGS) entry which is preliminary data.</text>
</comment>
<proteinExistence type="predicted"/>
<keyword evidence="2" id="KW-1133">Transmembrane helix</keyword>
<dbReference type="STRING" id="427683.A5481_10250"/>
<feature type="transmembrane region" description="Helical" evidence="2">
    <location>
        <begin position="21"/>
        <end position="45"/>
    </location>
</feature>
<evidence type="ECO:0000313" key="3">
    <source>
        <dbReference type="EMBL" id="OAS25286.1"/>
    </source>
</evidence>